<keyword evidence="4" id="KW-0963">Cytoplasm</keyword>
<dbReference type="EMBL" id="IACF01002360">
    <property type="protein sequence ID" value="LAB68016.1"/>
    <property type="molecule type" value="mRNA"/>
</dbReference>
<dbReference type="Pfam" id="PF04628">
    <property type="entry name" value="Sedlin_N"/>
    <property type="match status" value="1"/>
</dbReference>
<evidence type="ECO:0000256" key="2">
    <source>
        <dbReference type="ARBA" id="ARBA00006626"/>
    </source>
</evidence>
<evidence type="ECO:0000256" key="4">
    <source>
        <dbReference type="ARBA" id="ARBA00022490"/>
    </source>
</evidence>
<reference evidence="7" key="1">
    <citation type="submission" date="2017-11" db="EMBL/GenBank/DDBJ databases">
        <title>The sensing device of the deep-sea amphipod.</title>
        <authorList>
            <person name="Kobayashi H."/>
            <person name="Nagahama T."/>
            <person name="Arai W."/>
            <person name="Sasagawa Y."/>
            <person name="Umeda M."/>
            <person name="Hayashi T."/>
            <person name="Nikaido I."/>
            <person name="Watanabe H."/>
            <person name="Oguri K."/>
            <person name="Kitazato H."/>
            <person name="Fujioka K."/>
            <person name="Kido Y."/>
            <person name="Takami H."/>
        </authorList>
    </citation>
    <scope>NUCLEOTIDE SEQUENCE</scope>
    <source>
        <tissue evidence="7">Whole body</tissue>
    </source>
</reference>
<name>A0A2P2I292_9CRUS</name>
<dbReference type="FunFam" id="3.30.450.70:FF:000001">
    <property type="entry name" value="Trafficking protein particle complex subunit 2"/>
    <property type="match status" value="1"/>
</dbReference>
<evidence type="ECO:0000256" key="3">
    <source>
        <dbReference type="ARBA" id="ARBA00022448"/>
    </source>
</evidence>
<evidence type="ECO:0000313" key="6">
    <source>
        <dbReference type="EMBL" id="LAB68016.1"/>
    </source>
</evidence>
<dbReference type="Gene3D" id="3.30.450.70">
    <property type="match status" value="1"/>
</dbReference>
<keyword evidence="3" id="KW-0813">Transport</keyword>
<dbReference type="CDD" id="cd14825">
    <property type="entry name" value="TRAPPC2_sedlin"/>
    <property type="match status" value="1"/>
</dbReference>
<proteinExistence type="evidence at transcript level"/>
<dbReference type="EMBL" id="IACT01002748">
    <property type="protein sequence ID" value="LAC22010.1"/>
    <property type="molecule type" value="mRNA"/>
</dbReference>
<keyword evidence="5" id="KW-0931">ER-Golgi transport</keyword>
<protein>
    <submittedName>
        <fullName evidence="6">Trafficking protein particle complex subunit 2-like</fullName>
    </submittedName>
</protein>
<dbReference type="GO" id="GO:0006888">
    <property type="term" value="P:endoplasmic reticulum to Golgi vesicle-mediated transport"/>
    <property type="evidence" value="ECO:0007669"/>
    <property type="project" value="InterPro"/>
</dbReference>
<dbReference type="InterPro" id="IPR011012">
    <property type="entry name" value="Longin-like_dom_sf"/>
</dbReference>
<accession>A0A2P2I292</accession>
<comment type="subcellular location">
    <subcellularLocation>
        <location evidence="1">Cytoplasm</location>
        <location evidence="1">Perinuclear region</location>
    </subcellularLocation>
</comment>
<dbReference type="InterPro" id="IPR006722">
    <property type="entry name" value="Sedlin"/>
</dbReference>
<evidence type="ECO:0000313" key="7">
    <source>
        <dbReference type="EMBL" id="LAC22010.1"/>
    </source>
</evidence>
<organism evidence="6">
    <name type="scientific">Hirondellea gigas</name>
    <dbReference type="NCBI Taxonomy" id="1518452"/>
    <lineage>
        <taxon>Eukaryota</taxon>
        <taxon>Metazoa</taxon>
        <taxon>Ecdysozoa</taxon>
        <taxon>Arthropoda</taxon>
        <taxon>Crustacea</taxon>
        <taxon>Multicrustacea</taxon>
        <taxon>Malacostraca</taxon>
        <taxon>Eumalacostraca</taxon>
        <taxon>Peracarida</taxon>
        <taxon>Amphipoda</taxon>
        <taxon>Amphilochidea</taxon>
        <taxon>Lysianassida</taxon>
        <taxon>Lysianassidira</taxon>
        <taxon>Lysianassoidea</taxon>
        <taxon>Lysianassidae</taxon>
        <taxon>Hirondellea</taxon>
    </lineage>
</organism>
<evidence type="ECO:0000256" key="5">
    <source>
        <dbReference type="ARBA" id="ARBA00022892"/>
    </source>
</evidence>
<dbReference type="AlphaFoldDB" id="A0A2P2I292"/>
<dbReference type="GO" id="GO:0048471">
    <property type="term" value="C:perinuclear region of cytoplasm"/>
    <property type="evidence" value="ECO:0007669"/>
    <property type="project" value="UniProtKB-SubCell"/>
</dbReference>
<reference evidence="6" key="2">
    <citation type="journal article" date="2018" name="Biosci. Biotechnol. Biochem.">
        <title>Polysaccharide hydrolase of the hadal zone amphipods Hirondellea gigas.</title>
        <authorList>
            <person name="Kobayashi H."/>
            <person name="Nagahama T."/>
            <person name="Arai W."/>
            <person name="Sasagawa Y."/>
            <person name="Umeda M."/>
            <person name="Hayashi T."/>
            <person name="Nikaido I."/>
            <person name="Watanabe H."/>
            <person name="Oguri K."/>
            <person name="Kitazato H."/>
            <person name="Fujioka K."/>
            <person name="Kido Y."/>
            <person name="Takami H."/>
        </authorList>
    </citation>
    <scope>NUCLEOTIDE SEQUENCE</scope>
    <source>
        <tissue evidence="6">Whole body</tissue>
    </source>
</reference>
<evidence type="ECO:0000256" key="1">
    <source>
        <dbReference type="ARBA" id="ARBA00004556"/>
    </source>
</evidence>
<comment type="similarity">
    <text evidence="2">Belongs to the TRAPP small subunits family. Sedlin subfamily.</text>
</comment>
<dbReference type="PANTHER" id="PTHR12403">
    <property type="entry name" value="TRAFFICKING PROTEIN PARTICLE COMPLEX SUBUNIT 2"/>
    <property type="match status" value="1"/>
</dbReference>
<sequence length="142" mass="16617">MSGAGNYYFAIVGHKDNPLFEMEFCPANKEPKKEDHRHLNQFIAHAALDLVDESMWTTTNMYLRIVDKFNEWYVSAFVTAGRIRLICLHDVKNEDGIQKFFMEMYETYIKHSMNPFYEPNSPINSAAFEKKALIYGRKYLTG</sequence>
<dbReference type="SUPFAM" id="SSF64356">
    <property type="entry name" value="SNARE-like"/>
    <property type="match status" value="1"/>
</dbReference>